<gene>
    <name evidence="10" type="primary">gshB</name>
    <name evidence="12" type="ORF">C4900_02380</name>
</gene>
<evidence type="ECO:0000256" key="3">
    <source>
        <dbReference type="ARBA" id="ARBA00022598"/>
    </source>
</evidence>
<feature type="domain" description="ATP-grasp" evidence="11">
    <location>
        <begin position="125"/>
        <end position="311"/>
    </location>
</feature>
<dbReference type="FunFam" id="3.30.1490.20:FF:000009">
    <property type="entry name" value="Glutathione synthetase"/>
    <property type="match status" value="1"/>
</dbReference>
<dbReference type="PROSITE" id="PS50975">
    <property type="entry name" value="ATP_GRASP"/>
    <property type="match status" value="1"/>
</dbReference>
<dbReference type="Pfam" id="PF02951">
    <property type="entry name" value="GSH-S_N"/>
    <property type="match status" value="1"/>
</dbReference>
<dbReference type="GO" id="GO:0005737">
    <property type="term" value="C:cytoplasm"/>
    <property type="evidence" value="ECO:0007669"/>
    <property type="project" value="TreeGrafter"/>
</dbReference>
<evidence type="ECO:0000256" key="1">
    <source>
        <dbReference type="ARBA" id="ARBA00001936"/>
    </source>
</evidence>
<dbReference type="InterPro" id="IPR013815">
    <property type="entry name" value="ATP_grasp_subdomain_1"/>
</dbReference>
<keyword evidence="3 10" id="KW-0436">Ligase</keyword>
<dbReference type="EMBL" id="PSYR01000001">
    <property type="protein sequence ID" value="RCN58649.1"/>
    <property type="molecule type" value="Genomic_DNA"/>
</dbReference>
<dbReference type="Gene3D" id="3.30.1490.20">
    <property type="entry name" value="ATP-grasp fold, A domain"/>
    <property type="match status" value="1"/>
</dbReference>
<evidence type="ECO:0000256" key="7">
    <source>
        <dbReference type="ARBA" id="ARBA00022840"/>
    </source>
</evidence>
<dbReference type="GO" id="GO:0046872">
    <property type="term" value="F:metal ion binding"/>
    <property type="evidence" value="ECO:0007669"/>
    <property type="project" value="UniProtKB-KW"/>
</dbReference>
<comment type="cofactor">
    <cofactor evidence="2">
        <name>Mg(2+)</name>
        <dbReference type="ChEBI" id="CHEBI:18420"/>
    </cofactor>
</comment>
<keyword evidence="6 10" id="KW-0547">Nucleotide-binding</keyword>
<evidence type="ECO:0000256" key="9">
    <source>
        <dbReference type="ARBA" id="ARBA00023211"/>
    </source>
</evidence>
<dbReference type="InterPro" id="IPR004218">
    <property type="entry name" value="GSHS_ATP-bd"/>
</dbReference>
<dbReference type="InterPro" id="IPR004215">
    <property type="entry name" value="GSHS_N"/>
</dbReference>
<keyword evidence="13" id="KW-1185">Reference proteome</keyword>
<dbReference type="SUPFAM" id="SSF52440">
    <property type="entry name" value="PreATP-grasp domain"/>
    <property type="match status" value="1"/>
</dbReference>
<protein>
    <recommendedName>
        <fullName evidence="10">Glutathione synthetase</fullName>
        <ecNumber evidence="10">6.3.2.3</ecNumber>
    </recommendedName>
    <alternativeName>
        <fullName evidence="10">GSH synthetase</fullName>
        <shortName evidence="10">GSH-S</shortName>
        <shortName evidence="10">GSHase</shortName>
    </alternativeName>
    <alternativeName>
        <fullName evidence="10">Glutathione synthase</fullName>
    </alternativeName>
</protein>
<dbReference type="UniPathway" id="UPA00142">
    <property type="reaction ID" value="UER00210"/>
</dbReference>
<comment type="catalytic activity">
    <reaction evidence="10">
        <text>gamma-L-glutamyl-L-cysteine + glycine + ATP = glutathione + ADP + phosphate + H(+)</text>
        <dbReference type="Rhea" id="RHEA:13557"/>
        <dbReference type="ChEBI" id="CHEBI:15378"/>
        <dbReference type="ChEBI" id="CHEBI:30616"/>
        <dbReference type="ChEBI" id="CHEBI:43474"/>
        <dbReference type="ChEBI" id="CHEBI:57305"/>
        <dbReference type="ChEBI" id="CHEBI:57925"/>
        <dbReference type="ChEBI" id="CHEBI:58173"/>
        <dbReference type="ChEBI" id="CHEBI:456216"/>
        <dbReference type="EC" id="6.3.2.3"/>
    </reaction>
</comment>
<evidence type="ECO:0000313" key="12">
    <source>
        <dbReference type="EMBL" id="RCN58649.1"/>
    </source>
</evidence>
<dbReference type="GO" id="GO:0005524">
    <property type="term" value="F:ATP binding"/>
    <property type="evidence" value="ECO:0007669"/>
    <property type="project" value="UniProtKB-UniRule"/>
</dbReference>
<proteinExistence type="inferred from homology"/>
<evidence type="ECO:0000256" key="10">
    <source>
        <dbReference type="HAMAP-Rule" id="MF_00162"/>
    </source>
</evidence>
<keyword evidence="7 10" id="KW-0067">ATP-binding</keyword>
<keyword evidence="9" id="KW-0464">Manganese</keyword>
<comment type="similarity">
    <text evidence="10">Belongs to the prokaryotic GSH synthase family.</text>
</comment>
<evidence type="ECO:0000256" key="6">
    <source>
        <dbReference type="ARBA" id="ARBA00022741"/>
    </source>
</evidence>
<dbReference type="NCBIfam" id="NF003573">
    <property type="entry name" value="PRK05246.1"/>
    <property type="match status" value="1"/>
</dbReference>
<comment type="caution">
    <text evidence="12">The sequence shown here is derived from an EMBL/GenBank/DDBJ whole genome shotgun (WGS) entry which is preliminary data.</text>
</comment>
<reference evidence="12 13" key="1">
    <citation type="submission" date="2018-02" db="EMBL/GenBank/DDBJ databases">
        <title>Insights into the biology of acidophilic members of the Acidiferrobacteraceae family derived from comparative genomic analyses.</title>
        <authorList>
            <person name="Issotta F."/>
            <person name="Thyssen C."/>
            <person name="Mena C."/>
            <person name="Moya A."/>
            <person name="Bellenberg S."/>
            <person name="Sproer C."/>
            <person name="Covarrubias P.C."/>
            <person name="Sand W."/>
            <person name="Quatrini R."/>
            <person name="Vera M."/>
        </authorList>
    </citation>
    <scope>NUCLEOTIDE SEQUENCE [LARGE SCALE GENOMIC DNA]</scope>
    <source>
        <strain evidence="13">m-1</strain>
    </source>
</reference>
<evidence type="ECO:0000259" key="11">
    <source>
        <dbReference type="PROSITE" id="PS50975"/>
    </source>
</evidence>
<dbReference type="RefSeq" id="WP_114282257.1">
    <property type="nucleotide sequence ID" value="NZ_PSYR01000001.1"/>
</dbReference>
<evidence type="ECO:0000313" key="13">
    <source>
        <dbReference type="Proteomes" id="UP000253250"/>
    </source>
</evidence>
<dbReference type="PANTHER" id="PTHR21621">
    <property type="entry name" value="RIBOSOMAL PROTEIN S6 MODIFICATION PROTEIN"/>
    <property type="match status" value="1"/>
</dbReference>
<evidence type="ECO:0000256" key="8">
    <source>
        <dbReference type="ARBA" id="ARBA00022842"/>
    </source>
</evidence>
<dbReference type="SUPFAM" id="SSF56059">
    <property type="entry name" value="Glutathione synthetase ATP-binding domain-like"/>
    <property type="match status" value="1"/>
</dbReference>
<dbReference type="AlphaFoldDB" id="A0A368HJM5"/>
<dbReference type="EC" id="6.3.2.3" evidence="10"/>
<comment type="pathway">
    <text evidence="10">Sulfur metabolism; glutathione biosynthesis; glutathione from L-cysteine and L-glutamate: step 2/2.</text>
</comment>
<dbReference type="Proteomes" id="UP000253250">
    <property type="component" value="Unassembled WGS sequence"/>
</dbReference>
<dbReference type="NCBIfam" id="TIGR01380">
    <property type="entry name" value="glut_syn"/>
    <property type="match status" value="1"/>
</dbReference>
<keyword evidence="8" id="KW-0460">Magnesium</keyword>
<dbReference type="OrthoDB" id="9785415at2"/>
<evidence type="ECO:0000256" key="5">
    <source>
        <dbReference type="ARBA" id="ARBA00022723"/>
    </source>
</evidence>
<comment type="cofactor">
    <cofactor evidence="1">
        <name>Mn(2+)</name>
        <dbReference type="ChEBI" id="CHEBI:29035"/>
    </cofactor>
</comment>
<keyword evidence="4 10" id="KW-0317">Glutathione biosynthesis</keyword>
<dbReference type="InterPro" id="IPR006284">
    <property type="entry name" value="Glut_synth_pro"/>
</dbReference>
<dbReference type="GO" id="GO:0004363">
    <property type="term" value="F:glutathione synthase activity"/>
    <property type="evidence" value="ECO:0007669"/>
    <property type="project" value="UniProtKB-UniRule"/>
</dbReference>
<evidence type="ECO:0000256" key="4">
    <source>
        <dbReference type="ARBA" id="ARBA00022684"/>
    </source>
</evidence>
<dbReference type="Gene3D" id="3.40.50.20">
    <property type="match status" value="1"/>
</dbReference>
<name>A0A368HJM5_9GAMM</name>
<dbReference type="InterPro" id="IPR016185">
    <property type="entry name" value="PreATP-grasp_dom_sf"/>
</dbReference>
<dbReference type="Gene3D" id="3.30.470.20">
    <property type="entry name" value="ATP-grasp fold, B domain"/>
    <property type="match status" value="1"/>
</dbReference>
<sequence>MTRHLVVVMDPVDHIKAYKDTTVGLLREASRRGYRMDFLEARDLALAANRPVARVRSLVVRNSDKDWCELGETRELALADADVILMRKDPPFNMDYIYATYLLEHAQAAGALVVNDPASLRDANEKLFATWFPECMPPTLVTSRKDALHAFLQEHGDIVVKPLDGMGGSSVFRVATGDANVNVIFETMTGNEQRLTMAQRFLPAIADGDKRILMIDGEPVPFALARVPAPGETRGNLAAGGTGVGQPLSPSDRRICERVGPALRARGLLFVGLDVIGESLTEINVTSPTGLRELDRLFHLNIASDLFDVLERKMTKTAGRP</sequence>
<evidence type="ECO:0000256" key="2">
    <source>
        <dbReference type="ARBA" id="ARBA00001946"/>
    </source>
</evidence>
<keyword evidence="5" id="KW-0479">Metal-binding</keyword>
<dbReference type="PANTHER" id="PTHR21621:SF4">
    <property type="entry name" value="GLUTATHIONE SYNTHETASE"/>
    <property type="match status" value="1"/>
</dbReference>
<dbReference type="HAMAP" id="MF_00162">
    <property type="entry name" value="GSH_S"/>
    <property type="match status" value="1"/>
</dbReference>
<organism evidence="12 13">
    <name type="scientific">Acidiferrobacter thiooxydans</name>
    <dbReference type="NCBI Taxonomy" id="163359"/>
    <lineage>
        <taxon>Bacteria</taxon>
        <taxon>Pseudomonadati</taxon>
        <taxon>Pseudomonadota</taxon>
        <taxon>Gammaproteobacteria</taxon>
        <taxon>Acidiferrobacterales</taxon>
        <taxon>Acidiferrobacteraceae</taxon>
        <taxon>Acidiferrobacter</taxon>
    </lineage>
</organism>
<accession>A0A368HJM5</accession>
<dbReference type="InterPro" id="IPR011761">
    <property type="entry name" value="ATP-grasp"/>
</dbReference>
<dbReference type="Pfam" id="PF02955">
    <property type="entry name" value="GSH-S_ATP"/>
    <property type="match status" value="1"/>
</dbReference>